<protein>
    <submittedName>
        <fullName evidence="1">Uncharacterized protein</fullName>
    </submittedName>
</protein>
<evidence type="ECO:0000313" key="2">
    <source>
        <dbReference type="Proteomes" id="UP000191500"/>
    </source>
</evidence>
<reference evidence="2" key="1">
    <citation type="journal article" date="2017" name="Nat. Microbiol.">
        <title>Global analysis of biosynthetic gene clusters reveals vast potential of secondary metabolite production in Penicillium species.</title>
        <authorList>
            <person name="Nielsen J.C."/>
            <person name="Grijseels S."/>
            <person name="Prigent S."/>
            <person name="Ji B."/>
            <person name="Dainat J."/>
            <person name="Nielsen K.F."/>
            <person name="Frisvad J.C."/>
            <person name="Workman M."/>
            <person name="Nielsen J."/>
        </authorList>
    </citation>
    <scope>NUCLEOTIDE SEQUENCE [LARGE SCALE GENOMIC DNA]</scope>
    <source>
        <strain evidence="2">IBT 31321</strain>
    </source>
</reference>
<name>A0A1V6V960_9EURO</name>
<dbReference type="STRING" id="36646.A0A1V6V960"/>
<evidence type="ECO:0000313" key="1">
    <source>
        <dbReference type="EMBL" id="OQE47214.1"/>
    </source>
</evidence>
<proteinExistence type="predicted"/>
<dbReference type="Proteomes" id="UP000191500">
    <property type="component" value="Unassembled WGS sequence"/>
</dbReference>
<sequence length="117" mass="12988">MEELLRSIYSTFAYGKIDYGLHEPLPPPSSEETPTSQHIQGILEQQQQSAEVQSMDLRLLHLTLGAENNIVTVTDSSSGGECDLHYLIYVLFLANVDQEQSTLQETTARTFTTGVIS</sequence>
<organism evidence="1 2">
    <name type="scientific">Penicillium coprophilum</name>
    <dbReference type="NCBI Taxonomy" id="36646"/>
    <lineage>
        <taxon>Eukaryota</taxon>
        <taxon>Fungi</taxon>
        <taxon>Dikarya</taxon>
        <taxon>Ascomycota</taxon>
        <taxon>Pezizomycotina</taxon>
        <taxon>Eurotiomycetes</taxon>
        <taxon>Eurotiomycetidae</taxon>
        <taxon>Eurotiales</taxon>
        <taxon>Aspergillaceae</taxon>
        <taxon>Penicillium</taxon>
    </lineage>
</organism>
<dbReference type="EMBL" id="MDDG01000001">
    <property type="protein sequence ID" value="OQE47214.1"/>
    <property type="molecule type" value="Genomic_DNA"/>
</dbReference>
<accession>A0A1V6V960</accession>
<comment type="caution">
    <text evidence="1">The sequence shown here is derived from an EMBL/GenBank/DDBJ whole genome shotgun (WGS) entry which is preliminary data.</text>
</comment>
<gene>
    <name evidence="1" type="ORF">PENCOP_c001G07003</name>
</gene>
<dbReference type="AlphaFoldDB" id="A0A1V6V960"/>
<keyword evidence="2" id="KW-1185">Reference proteome</keyword>